<feature type="region of interest" description="Disordered" evidence="8">
    <location>
        <begin position="877"/>
        <end position="904"/>
    </location>
</feature>
<dbReference type="PROSITE" id="PS00690">
    <property type="entry name" value="DEAH_ATP_HELICASE"/>
    <property type="match status" value="1"/>
</dbReference>
<reference evidence="11 12" key="1">
    <citation type="submission" date="2014-09" db="EMBL/GenBank/DDBJ databases">
        <authorList>
            <person name="Ellenberger Sabrina"/>
        </authorList>
    </citation>
    <scope>NUCLEOTIDE SEQUENCE [LARGE SCALE GENOMIC DNA]</scope>
    <source>
        <strain evidence="11 12">CBS 412.66</strain>
    </source>
</reference>
<feature type="compositionally biased region" description="Acidic residues" evidence="8">
    <location>
        <begin position="881"/>
        <end position="893"/>
    </location>
</feature>
<dbReference type="CDD" id="cd17982">
    <property type="entry name" value="DEXHc_DHX37"/>
    <property type="match status" value="1"/>
</dbReference>
<evidence type="ECO:0000256" key="3">
    <source>
        <dbReference type="ARBA" id="ARBA00022741"/>
    </source>
</evidence>
<dbReference type="EMBL" id="LN727601">
    <property type="protein sequence ID" value="CEP12345.1"/>
    <property type="molecule type" value="Genomic_DNA"/>
</dbReference>
<dbReference type="GO" id="GO:0005730">
    <property type="term" value="C:nucleolus"/>
    <property type="evidence" value="ECO:0007669"/>
    <property type="project" value="TreeGrafter"/>
</dbReference>
<dbReference type="Pfam" id="PF00271">
    <property type="entry name" value="Helicase_C"/>
    <property type="match status" value="1"/>
</dbReference>
<keyword evidence="5" id="KW-0347">Helicase</keyword>
<evidence type="ECO:0000259" key="10">
    <source>
        <dbReference type="PROSITE" id="PS51194"/>
    </source>
</evidence>
<feature type="region of interest" description="Disordered" evidence="8">
    <location>
        <begin position="192"/>
        <end position="245"/>
    </location>
</feature>
<accession>A0A0B7NAE7</accession>
<evidence type="ECO:0000256" key="1">
    <source>
        <dbReference type="ARBA" id="ARBA00008792"/>
    </source>
</evidence>
<sequence>MGKSRPRFNEKARASSRKPNQRPHPKARDGGLGRHTFDSPSQQQQQQQQREEQRNESNSNELMIVPGNSKEKDDPNQHTSPTPAEPFKVEQKLKKDARAGLIEKLSTASWSSDLLKSSKLIGRSGQTLREQLRQAMLEQKAGVAMSDESVPLFVEKEIEEPPPMLLQADTSTDAKEQQTVVIGSALANSGAPLVMRKRKKKKQSTIPSIARKRYKQRKGIDSDSSFDSSDSGNDDSDQEQQQQHTKVADLLDTDTTASEGPTHIEAVTEAAKLITDDMIVPRRQPEEFDDIKVQLLKSNREGDLAQDAAKPFYVAVQRKPEIQAARLKLPVCGEEQVIMEAIRNNTVVIICGETGSGKTTQVPQFLYEAGWSHPDSDNPGLIGVTQPRRVATVSMAKRVAQELNLTDKQVSHQIRYDATVSDQTRIKFMTDGVLLREMSQDLLLTKYSTIIIDEAHERNLNTDILIGVVSRVLKLRADLSREDRDKIKPLRVVIMSATLRVSDFTDNKTLFPVAPPVINVNARQYPVAIHFNKKTPVDHVAEAYKKISKIHERLPSGGILVFLTGQNEINQLCKRLRKRYPALPPKATKKDMSKEARALRIESKRVSDPAGKADIEDEALELGDNQVVEEDFDLESDEDDDDIAEGFEDEELDNVKDAPLHVLPLYSMLPTEAQLRVFEPPPEGTRLCVIATNVAETSVTIPGVRYVVDCGKSKERKYNVETGVQSFEIDWTSQASAGQRAGRAGRTGPGHCYRLFSSAVFDHEFDKFSTPEIHRMPIEGVVLSMKSMNIDNVVNFPFPTPPPRETLFKAEKLLGYLGAINTTTKHITEFGQTMSLFPITPRFAKMLIIGQQHGCLPFVIAIVSALSVGDPFIQDYHLDENQDSNDENDDDDNDLGRRELHNITSESVAEKERRKLVRKKYYSSQIKHAGLDPSSDILKLLNVVGAYEFAGATASFCEDNFLRPKAMEEIRKLRRQLTNLVSSNFPDIDVCLDPKMKPPSAVQLKVLKQVLTAGFIDSVAIRQDVLETGGGKGVRYKNSRNVVYKLLWSDEEAFIHPSSILYGQEPPAMLIYSELFKGGKTWLKGVTAVESKWIAKIGKDLCSFGQPLDFPLPKYTSDKKDRKLVYVVPSFGPKSWPLPPIQVEQRREGTRWVTSMMTVLPQDYLRTLKSIRERCLQVYDKGQRGELTCFQVDESALDAIVDHVAETTQRRYPDLDKIPPHSRLRHFDGKQLQDLRDRWQTQGVDAVEQARRLVDLVIVSVLVDAGAGQAWGYKTSDGKLVGRSEGLALASFDMFSKGDFSSSKESAPDRVDVKGLAAITVQRMKEGFQVTEENPMVGLEGRSNLLKQLSNAVESQTTYFPSINDEPPRPGNLIDYVLSSVEHDSQAKNVSIEKLWEAVMSLGMIWPARLEINGTQMGDVWPCASLKDAGNYENLVPFHKLSQWLTYSLIEAMELSLGIVVEGVEQMTGLPEYRNGGLLVDYGLLKLKPDQAERGLRNNSCTGDLPSFEGSDPVIVEWRALTVIYLDKIKERLEAKLGCQLRLAQVLEGGTWTAGREIAAKYRPKDGGPPIVIQYQVIFYAVNRKSIMALDECEDEELRNIYEIAYRSFSHYATNENTLTDLTNDVLDKANKQLANCTHENLKSSYA</sequence>
<proteinExistence type="inferred from homology"/>
<dbReference type="GO" id="GO:0003723">
    <property type="term" value="F:RNA binding"/>
    <property type="evidence" value="ECO:0007669"/>
    <property type="project" value="TreeGrafter"/>
</dbReference>
<dbReference type="Pfam" id="PF00270">
    <property type="entry name" value="DEAD"/>
    <property type="match status" value="1"/>
</dbReference>
<dbReference type="Gene3D" id="1.20.120.1080">
    <property type="match status" value="1"/>
</dbReference>
<dbReference type="FunFam" id="3.40.50.300:FF:000637">
    <property type="entry name" value="ATP-dependent RNA helicase DHX37/DHR1"/>
    <property type="match status" value="1"/>
</dbReference>
<keyword evidence="3" id="KW-0547">Nucleotide-binding</keyword>
<evidence type="ECO:0000256" key="8">
    <source>
        <dbReference type="SAM" id="MobiDB-lite"/>
    </source>
</evidence>
<dbReference type="PANTHER" id="PTHR18934:SF99">
    <property type="entry name" value="ATP-DEPENDENT RNA HELICASE DHX37-RELATED"/>
    <property type="match status" value="1"/>
</dbReference>
<dbReference type="SMART" id="SM00847">
    <property type="entry name" value="HA2"/>
    <property type="match status" value="1"/>
</dbReference>
<evidence type="ECO:0000259" key="9">
    <source>
        <dbReference type="PROSITE" id="PS51192"/>
    </source>
</evidence>
<dbReference type="GO" id="GO:1990904">
    <property type="term" value="C:ribonucleoprotein complex"/>
    <property type="evidence" value="ECO:0007669"/>
    <property type="project" value="UniProtKB-ARBA"/>
</dbReference>
<dbReference type="SMART" id="SM00490">
    <property type="entry name" value="HELICc"/>
    <property type="match status" value="1"/>
</dbReference>
<dbReference type="InterPro" id="IPR012469">
    <property type="entry name" value="DUF1688"/>
</dbReference>
<feature type="compositionally biased region" description="Basic residues" evidence="8">
    <location>
        <begin position="14"/>
        <end position="25"/>
    </location>
</feature>
<evidence type="ECO:0000256" key="5">
    <source>
        <dbReference type="ARBA" id="ARBA00022806"/>
    </source>
</evidence>
<dbReference type="GO" id="GO:0003724">
    <property type="term" value="F:RNA helicase activity"/>
    <property type="evidence" value="ECO:0007669"/>
    <property type="project" value="UniProtKB-EC"/>
</dbReference>
<name>A0A0B7NAE7_9FUNG</name>
<evidence type="ECO:0000256" key="2">
    <source>
        <dbReference type="ARBA" id="ARBA00012552"/>
    </source>
</evidence>
<evidence type="ECO:0000256" key="6">
    <source>
        <dbReference type="ARBA" id="ARBA00022840"/>
    </source>
</evidence>
<evidence type="ECO:0000313" key="11">
    <source>
        <dbReference type="EMBL" id="CEP12345.1"/>
    </source>
</evidence>
<dbReference type="InterPro" id="IPR011709">
    <property type="entry name" value="DEAD-box_helicase_OB_fold"/>
</dbReference>
<organism evidence="11 12">
    <name type="scientific">Parasitella parasitica</name>
    <dbReference type="NCBI Taxonomy" id="35722"/>
    <lineage>
        <taxon>Eukaryota</taxon>
        <taxon>Fungi</taxon>
        <taxon>Fungi incertae sedis</taxon>
        <taxon>Mucoromycota</taxon>
        <taxon>Mucoromycotina</taxon>
        <taxon>Mucoromycetes</taxon>
        <taxon>Mucorales</taxon>
        <taxon>Mucorineae</taxon>
        <taxon>Mucoraceae</taxon>
        <taxon>Parasitella</taxon>
    </lineage>
</organism>
<dbReference type="InterPro" id="IPR011545">
    <property type="entry name" value="DEAD/DEAH_box_helicase_dom"/>
</dbReference>
<dbReference type="OrthoDB" id="10253254at2759"/>
<dbReference type="InterPro" id="IPR002464">
    <property type="entry name" value="DNA/RNA_helicase_DEAH_CS"/>
</dbReference>
<dbReference type="SUPFAM" id="SSF52540">
    <property type="entry name" value="P-loop containing nucleoside triphosphate hydrolases"/>
    <property type="match status" value="1"/>
</dbReference>
<dbReference type="PANTHER" id="PTHR18934">
    <property type="entry name" value="ATP-DEPENDENT RNA HELICASE"/>
    <property type="match status" value="1"/>
</dbReference>
<dbReference type="Pfam" id="PF07958">
    <property type="entry name" value="DUF1688"/>
    <property type="match status" value="1"/>
</dbReference>
<dbReference type="EC" id="3.6.4.13" evidence="2"/>
<gene>
    <name evidence="11" type="primary">PARPA_06281.1 scaffold 21360</name>
</gene>
<dbReference type="SMART" id="SM00487">
    <property type="entry name" value="DEXDc"/>
    <property type="match status" value="1"/>
</dbReference>
<keyword evidence="6" id="KW-0067">ATP-binding</keyword>
<comment type="similarity">
    <text evidence="1">Belongs to the DEAD box helicase family. DEAH subfamily.</text>
</comment>
<feature type="compositionally biased region" description="Basic and acidic residues" evidence="8">
    <location>
        <begin position="26"/>
        <end position="37"/>
    </location>
</feature>
<dbReference type="InterPro" id="IPR027417">
    <property type="entry name" value="P-loop_NTPase"/>
</dbReference>
<dbReference type="CDD" id="cd18791">
    <property type="entry name" value="SF2_C_RHA"/>
    <property type="match status" value="1"/>
</dbReference>
<comment type="catalytic activity">
    <reaction evidence="7">
        <text>ATP + H2O = ADP + phosphate + H(+)</text>
        <dbReference type="Rhea" id="RHEA:13065"/>
        <dbReference type="ChEBI" id="CHEBI:15377"/>
        <dbReference type="ChEBI" id="CHEBI:15378"/>
        <dbReference type="ChEBI" id="CHEBI:30616"/>
        <dbReference type="ChEBI" id="CHEBI:43474"/>
        <dbReference type="ChEBI" id="CHEBI:456216"/>
        <dbReference type="EC" id="3.6.4.13"/>
    </reaction>
</comment>
<dbReference type="PROSITE" id="PS51192">
    <property type="entry name" value="HELICASE_ATP_BIND_1"/>
    <property type="match status" value="1"/>
</dbReference>
<dbReference type="PROSITE" id="PS51194">
    <property type="entry name" value="HELICASE_CTER"/>
    <property type="match status" value="1"/>
</dbReference>
<evidence type="ECO:0000256" key="4">
    <source>
        <dbReference type="ARBA" id="ARBA00022801"/>
    </source>
</evidence>
<feature type="compositionally biased region" description="Low complexity" evidence="8">
    <location>
        <begin position="222"/>
        <end position="231"/>
    </location>
</feature>
<dbReference type="Proteomes" id="UP000054107">
    <property type="component" value="Unassembled WGS sequence"/>
</dbReference>
<dbReference type="Pfam" id="PF04408">
    <property type="entry name" value="WHD_HA2"/>
    <property type="match status" value="1"/>
</dbReference>
<keyword evidence="4" id="KW-0378">Hydrolase</keyword>
<feature type="region of interest" description="Disordered" evidence="8">
    <location>
        <begin position="1"/>
        <end position="92"/>
    </location>
</feature>
<dbReference type="STRING" id="35722.A0A0B7NAE7"/>
<feature type="domain" description="Helicase ATP-binding" evidence="9">
    <location>
        <begin position="339"/>
        <end position="517"/>
    </location>
</feature>
<dbReference type="InterPro" id="IPR014001">
    <property type="entry name" value="Helicase_ATP-bd"/>
</dbReference>
<dbReference type="InterPro" id="IPR001650">
    <property type="entry name" value="Helicase_C-like"/>
</dbReference>
<dbReference type="GO" id="GO:0016787">
    <property type="term" value="F:hydrolase activity"/>
    <property type="evidence" value="ECO:0007669"/>
    <property type="project" value="UniProtKB-KW"/>
</dbReference>
<dbReference type="Gene3D" id="3.40.50.300">
    <property type="entry name" value="P-loop containing nucleotide triphosphate hydrolases"/>
    <property type="match status" value="2"/>
</dbReference>
<dbReference type="Pfam" id="PF21010">
    <property type="entry name" value="HA2_C"/>
    <property type="match status" value="1"/>
</dbReference>
<dbReference type="GO" id="GO:0000462">
    <property type="term" value="P:maturation of SSU-rRNA from tricistronic rRNA transcript (SSU-rRNA, 5.8S rRNA, LSU-rRNA)"/>
    <property type="evidence" value="ECO:0007669"/>
    <property type="project" value="TreeGrafter"/>
</dbReference>
<evidence type="ECO:0000313" key="12">
    <source>
        <dbReference type="Proteomes" id="UP000054107"/>
    </source>
</evidence>
<feature type="domain" description="Helicase C-terminal" evidence="10">
    <location>
        <begin position="614"/>
        <end position="789"/>
    </location>
</feature>
<protein>
    <recommendedName>
        <fullName evidence="2">RNA helicase</fullName>
        <ecNumber evidence="2">3.6.4.13</ecNumber>
    </recommendedName>
</protein>
<dbReference type="Pfam" id="PF07717">
    <property type="entry name" value="OB_NTP_bind"/>
    <property type="match status" value="1"/>
</dbReference>
<keyword evidence="12" id="KW-1185">Reference proteome</keyword>
<evidence type="ECO:0000256" key="7">
    <source>
        <dbReference type="ARBA" id="ARBA00047984"/>
    </source>
</evidence>
<dbReference type="GO" id="GO:0005524">
    <property type="term" value="F:ATP binding"/>
    <property type="evidence" value="ECO:0007669"/>
    <property type="project" value="UniProtKB-KW"/>
</dbReference>
<dbReference type="InterPro" id="IPR048333">
    <property type="entry name" value="HA2_WH"/>
</dbReference>
<dbReference type="InterPro" id="IPR007502">
    <property type="entry name" value="Helicase-assoc_dom"/>
</dbReference>